<accession>A0ABD1F7U7</accession>
<evidence type="ECO:0000256" key="2">
    <source>
        <dbReference type="ARBA" id="ARBA00006370"/>
    </source>
</evidence>
<comment type="caution">
    <text evidence="6">The sequence shown here is derived from an EMBL/GenBank/DDBJ whole genome shotgun (WGS) entry which is preliminary data.</text>
</comment>
<evidence type="ECO:0000313" key="7">
    <source>
        <dbReference type="Proteomes" id="UP001566132"/>
    </source>
</evidence>
<proteinExistence type="inferred from homology"/>
<dbReference type="FunFam" id="2.60.40.770:FF:000001">
    <property type="entry name" value="NPC intracellular cholesterol transporter 2"/>
    <property type="match status" value="1"/>
</dbReference>
<feature type="chain" id="PRO_5044767840" description="MD-2-related lipid-recognition domain-containing protein" evidence="4">
    <location>
        <begin position="22"/>
        <end position="162"/>
    </location>
</feature>
<dbReference type="GO" id="GO:0005576">
    <property type="term" value="C:extracellular region"/>
    <property type="evidence" value="ECO:0007669"/>
    <property type="project" value="UniProtKB-SubCell"/>
</dbReference>
<evidence type="ECO:0000313" key="6">
    <source>
        <dbReference type="EMBL" id="KAL1513642.1"/>
    </source>
</evidence>
<dbReference type="SUPFAM" id="SSF81296">
    <property type="entry name" value="E set domains"/>
    <property type="match status" value="1"/>
</dbReference>
<protein>
    <recommendedName>
        <fullName evidence="5">MD-2-related lipid-recognition domain-containing protein</fullName>
    </recommendedName>
</protein>
<feature type="signal peptide" evidence="4">
    <location>
        <begin position="1"/>
        <end position="21"/>
    </location>
</feature>
<dbReference type="EMBL" id="JBDJPC010000002">
    <property type="protein sequence ID" value="KAL1513642.1"/>
    <property type="molecule type" value="Genomic_DNA"/>
</dbReference>
<evidence type="ECO:0000259" key="5">
    <source>
        <dbReference type="SMART" id="SM00737"/>
    </source>
</evidence>
<dbReference type="AlphaFoldDB" id="A0ABD1F7U7"/>
<comment type="similarity">
    <text evidence="2">Belongs to the NPC2 family.</text>
</comment>
<keyword evidence="3" id="KW-0964">Secreted</keyword>
<gene>
    <name evidence="6" type="ORF">ABEB36_003031</name>
</gene>
<reference evidence="6 7" key="1">
    <citation type="submission" date="2024-05" db="EMBL/GenBank/DDBJ databases">
        <title>Genetic variation in Jamaican populations of the coffee berry borer (Hypothenemus hampei).</title>
        <authorList>
            <person name="Errbii M."/>
            <person name="Myrie A."/>
        </authorList>
    </citation>
    <scope>NUCLEOTIDE SEQUENCE [LARGE SCALE GENOMIC DNA]</scope>
    <source>
        <strain evidence="6">JA-Hopewell-2020-01-JO</strain>
        <tissue evidence="6">Whole body</tissue>
    </source>
</reference>
<evidence type="ECO:0000256" key="1">
    <source>
        <dbReference type="ARBA" id="ARBA00004613"/>
    </source>
</evidence>
<sequence>MENFLKQLLIFYATALVAVSATKMSSCTNSKGIYPNATYSINSYVCEATPCTCTLGCESIIDVNFQSPRYFERVKPNIHASCMGVELDYPLNQDNACVGFTNTQCPVVENEFVNYQYKLTIPSIFAEVTVTLRFSIIDEDKNEDVVCFQWDINVKKSSTCPP</sequence>
<dbReference type="InterPro" id="IPR003172">
    <property type="entry name" value="ML_dom"/>
</dbReference>
<name>A0ABD1F7U7_HYPHA</name>
<dbReference type="Gene3D" id="2.60.40.770">
    <property type="match status" value="1"/>
</dbReference>
<dbReference type="InterPro" id="IPR014756">
    <property type="entry name" value="Ig_E-set"/>
</dbReference>
<dbReference type="Proteomes" id="UP001566132">
    <property type="component" value="Unassembled WGS sequence"/>
</dbReference>
<comment type="subcellular location">
    <subcellularLocation>
        <location evidence="1">Secreted</location>
    </subcellularLocation>
</comment>
<feature type="domain" description="MD-2-related lipid-recognition" evidence="5">
    <location>
        <begin position="24"/>
        <end position="152"/>
    </location>
</feature>
<evidence type="ECO:0000256" key="3">
    <source>
        <dbReference type="ARBA" id="ARBA00022525"/>
    </source>
</evidence>
<dbReference type="Pfam" id="PF02221">
    <property type="entry name" value="E1_DerP2_DerF2"/>
    <property type="match status" value="1"/>
</dbReference>
<keyword evidence="7" id="KW-1185">Reference proteome</keyword>
<keyword evidence="4" id="KW-0732">Signal</keyword>
<dbReference type="SMART" id="SM00737">
    <property type="entry name" value="ML"/>
    <property type="match status" value="1"/>
</dbReference>
<organism evidence="6 7">
    <name type="scientific">Hypothenemus hampei</name>
    <name type="common">Coffee berry borer</name>
    <dbReference type="NCBI Taxonomy" id="57062"/>
    <lineage>
        <taxon>Eukaryota</taxon>
        <taxon>Metazoa</taxon>
        <taxon>Ecdysozoa</taxon>
        <taxon>Arthropoda</taxon>
        <taxon>Hexapoda</taxon>
        <taxon>Insecta</taxon>
        <taxon>Pterygota</taxon>
        <taxon>Neoptera</taxon>
        <taxon>Endopterygota</taxon>
        <taxon>Coleoptera</taxon>
        <taxon>Polyphaga</taxon>
        <taxon>Cucujiformia</taxon>
        <taxon>Curculionidae</taxon>
        <taxon>Scolytinae</taxon>
        <taxon>Hypothenemus</taxon>
    </lineage>
</organism>
<evidence type="ECO:0000256" key="4">
    <source>
        <dbReference type="SAM" id="SignalP"/>
    </source>
</evidence>